<comment type="pathway">
    <text evidence="2">Quinol/quinone metabolism; menaquinone biosynthesis.</text>
</comment>
<dbReference type="InterPro" id="IPR000537">
    <property type="entry name" value="UbiA_prenyltransferase"/>
</dbReference>
<feature type="transmembrane region" description="Helical" evidence="8">
    <location>
        <begin position="136"/>
        <end position="154"/>
    </location>
</feature>
<dbReference type="GO" id="GO:0004659">
    <property type="term" value="F:prenyltransferase activity"/>
    <property type="evidence" value="ECO:0007669"/>
    <property type="project" value="InterPro"/>
</dbReference>
<evidence type="ECO:0000256" key="3">
    <source>
        <dbReference type="ARBA" id="ARBA00022428"/>
    </source>
</evidence>
<feature type="transmembrane region" description="Helical" evidence="8">
    <location>
        <begin position="161"/>
        <end position="178"/>
    </location>
</feature>
<dbReference type="PANTHER" id="PTHR13929:SF0">
    <property type="entry name" value="UBIA PRENYLTRANSFERASE DOMAIN-CONTAINING PROTEIN 1"/>
    <property type="match status" value="1"/>
</dbReference>
<evidence type="ECO:0000256" key="2">
    <source>
        <dbReference type="ARBA" id="ARBA00004863"/>
    </source>
</evidence>
<evidence type="ECO:0000313" key="9">
    <source>
        <dbReference type="EMBL" id="KAG0568285.1"/>
    </source>
</evidence>
<proteinExistence type="predicted"/>
<evidence type="ECO:0000256" key="5">
    <source>
        <dbReference type="ARBA" id="ARBA00022692"/>
    </source>
</evidence>
<dbReference type="InterPro" id="IPR026046">
    <property type="entry name" value="UBIAD1"/>
</dbReference>
<dbReference type="EMBL" id="CM026427">
    <property type="protein sequence ID" value="KAG0568285.1"/>
    <property type="molecule type" value="Genomic_DNA"/>
</dbReference>
<keyword evidence="5 8" id="KW-0812">Transmembrane</keyword>
<feature type="transmembrane region" description="Helical" evidence="8">
    <location>
        <begin position="213"/>
        <end position="232"/>
    </location>
</feature>
<feature type="transmembrane region" description="Helical" evidence="8">
    <location>
        <begin position="286"/>
        <end position="305"/>
    </location>
</feature>
<dbReference type="AlphaFoldDB" id="A0A8T0HBJ7"/>
<evidence type="ECO:0000256" key="7">
    <source>
        <dbReference type="ARBA" id="ARBA00023136"/>
    </source>
</evidence>
<protein>
    <recommendedName>
        <fullName evidence="11">1,4-dihydroxy-2-naphthoate octaprenyltransferase</fullName>
    </recommendedName>
</protein>
<feature type="transmembrane region" description="Helical" evidence="8">
    <location>
        <begin position="190"/>
        <end position="206"/>
    </location>
</feature>
<accession>A0A8T0HBJ7</accession>
<feature type="transmembrane region" description="Helical" evidence="8">
    <location>
        <begin position="325"/>
        <end position="342"/>
    </location>
</feature>
<feature type="transmembrane region" description="Helical" evidence="8">
    <location>
        <begin position="81"/>
        <end position="101"/>
    </location>
</feature>
<dbReference type="InterPro" id="IPR044878">
    <property type="entry name" value="UbiA_sf"/>
</dbReference>
<dbReference type="CDD" id="cd13962">
    <property type="entry name" value="PT_UbiA_UBIAD1"/>
    <property type="match status" value="1"/>
</dbReference>
<dbReference type="Gene3D" id="1.10.357.140">
    <property type="entry name" value="UbiA prenyltransferase"/>
    <property type="match status" value="1"/>
</dbReference>
<dbReference type="Proteomes" id="UP000822688">
    <property type="component" value="Chromosome 6"/>
</dbReference>
<evidence type="ECO:0000256" key="4">
    <source>
        <dbReference type="ARBA" id="ARBA00022679"/>
    </source>
</evidence>
<evidence type="ECO:0008006" key="11">
    <source>
        <dbReference type="Google" id="ProtNLM"/>
    </source>
</evidence>
<evidence type="ECO:0000256" key="6">
    <source>
        <dbReference type="ARBA" id="ARBA00022989"/>
    </source>
</evidence>
<keyword evidence="10" id="KW-1185">Reference proteome</keyword>
<dbReference type="Pfam" id="PF01040">
    <property type="entry name" value="UbiA"/>
    <property type="match status" value="1"/>
</dbReference>
<sequence length="422" mass="46986">MLAPILVLLDSVNAGFNGSIDPSLMEISSVMGSRKQRSRLLSQIRILLQLGRVRFLVYSPIAYAAGVTCATANTSDPCFSIWLFLVGQVFVSATHMLTHFFNEYYDLAADSLHEFPSPWTGGSRVLVAGKVRPLTSYRLGCTLTVLMLALLTIIPNMETRLLGVVIVVFAVGYSTPPLQLGNRGLGEADVMLVLNILVPLFGYSLFRNSHSSAILLLAMIPPAIVEFVRMMVMNMADVVGDTRARKLTLVVRLGLEHSVRIHMFGMGLAYFTLVTLFLLNYIQWAVFLLELSTLPIGALICWRLFQRQEYLSLIKFYNLPFVSTQHNGLILIAAVVGLVWGDEKRGVMSAMSQVRLLGVWFFLVQFGVKAWLGWRRGSLAAVFNPQIAVGERVAKSAQIEEWERGIAQAARPFCHNDKQRQD</sequence>
<gene>
    <name evidence="9" type="ORF">KC19_6G009500</name>
</gene>
<dbReference type="GO" id="GO:0016020">
    <property type="term" value="C:membrane"/>
    <property type="evidence" value="ECO:0007669"/>
    <property type="project" value="UniProtKB-SubCell"/>
</dbReference>
<evidence type="ECO:0000313" key="10">
    <source>
        <dbReference type="Proteomes" id="UP000822688"/>
    </source>
</evidence>
<feature type="transmembrane region" description="Helical" evidence="8">
    <location>
        <begin position="354"/>
        <end position="374"/>
    </location>
</feature>
<dbReference type="GO" id="GO:0042371">
    <property type="term" value="P:vitamin K biosynthetic process"/>
    <property type="evidence" value="ECO:0007669"/>
    <property type="project" value="TreeGrafter"/>
</dbReference>
<comment type="caution">
    <text evidence="9">The sequence shown here is derived from an EMBL/GenBank/DDBJ whole genome shotgun (WGS) entry which is preliminary data.</text>
</comment>
<keyword evidence="6 8" id="KW-1133">Transmembrane helix</keyword>
<feature type="transmembrane region" description="Helical" evidence="8">
    <location>
        <begin position="55"/>
        <end position="74"/>
    </location>
</feature>
<comment type="subcellular location">
    <subcellularLocation>
        <location evidence="1">Membrane</location>
        <topology evidence="1">Multi-pass membrane protein</topology>
    </subcellularLocation>
</comment>
<dbReference type="GO" id="GO:0009234">
    <property type="term" value="P:menaquinone biosynthetic process"/>
    <property type="evidence" value="ECO:0007669"/>
    <property type="project" value="UniProtKB-KW"/>
</dbReference>
<feature type="transmembrane region" description="Helical" evidence="8">
    <location>
        <begin position="261"/>
        <end position="279"/>
    </location>
</feature>
<keyword evidence="4" id="KW-0808">Transferase</keyword>
<organism evidence="9 10">
    <name type="scientific">Ceratodon purpureus</name>
    <name type="common">Fire moss</name>
    <name type="synonym">Dicranum purpureum</name>
    <dbReference type="NCBI Taxonomy" id="3225"/>
    <lineage>
        <taxon>Eukaryota</taxon>
        <taxon>Viridiplantae</taxon>
        <taxon>Streptophyta</taxon>
        <taxon>Embryophyta</taxon>
        <taxon>Bryophyta</taxon>
        <taxon>Bryophytina</taxon>
        <taxon>Bryopsida</taxon>
        <taxon>Dicranidae</taxon>
        <taxon>Pseudoditrichales</taxon>
        <taxon>Ditrichaceae</taxon>
        <taxon>Ceratodon</taxon>
    </lineage>
</organism>
<evidence type="ECO:0000256" key="8">
    <source>
        <dbReference type="SAM" id="Phobius"/>
    </source>
</evidence>
<evidence type="ECO:0000256" key="1">
    <source>
        <dbReference type="ARBA" id="ARBA00004141"/>
    </source>
</evidence>
<keyword evidence="3" id="KW-0474">Menaquinone biosynthesis</keyword>
<keyword evidence="7 8" id="KW-0472">Membrane</keyword>
<reference evidence="9 10" key="1">
    <citation type="submission" date="2020-06" db="EMBL/GenBank/DDBJ databases">
        <title>WGS assembly of Ceratodon purpureus strain R40.</title>
        <authorList>
            <person name="Carey S.B."/>
            <person name="Jenkins J."/>
            <person name="Shu S."/>
            <person name="Lovell J.T."/>
            <person name="Sreedasyam A."/>
            <person name="Maumus F."/>
            <person name="Tiley G.P."/>
            <person name="Fernandez-Pozo N."/>
            <person name="Barry K."/>
            <person name="Chen C."/>
            <person name="Wang M."/>
            <person name="Lipzen A."/>
            <person name="Daum C."/>
            <person name="Saski C.A."/>
            <person name="Payton A.C."/>
            <person name="Mcbreen J.C."/>
            <person name="Conrad R.E."/>
            <person name="Kollar L.M."/>
            <person name="Olsson S."/>
            <person name="Huttunen S."/>
            <person name="Landis J.B."/>
            <person name="Wickett N.J."/>
            <person name="Johnson M.G."/>
            <person name="Rensing S.A."/>
            <person name="Grimwood J."/>
            <person name="Schmutz J."/>
            <person name="Mcdaniel S.F."/>
        </authorList>
    </citation>
    <scope>NUCLEOTIDE SEQUENCE [LARGE SCALE GENOMIC DNA]</scope>
    <source>
        <strain evidence="9 10">R40</strain>
    </source>
</reference>
<dbReference type="PANTHER" id="PTHR13929">
    <property type="entry name" value="1,4-DIHYDROXY-2-NAPHTHOATE OCTAPRENYLTRANSFERASE"/>
    <property type="match status" value="1"/>
</dbReference>
<name>A0A8T0HBJ7_CERPU</name>